<accession>A0A2L1IX29</accession>
<keyword evidence="2" id="KW-1185">Reference proteome</keyword>
<organism evidence="1 2">
    <name type="scientific">Gordonia phage Flapper</name>
    <dbReference type="NCBI Taxonomy" id="2079415"/>
    <lineage>
        <taxon>Viruses</taxon>
        <taxon>Duplodnaviria</taxon>
        <taxon>Heunggongvirae</taxon>
        <taxon>Uroviricota</taxon>
        <taxon>Caudoviricetes</taxon>
        <taxon>Zierdtviridae</taxon>
        <taxon>Emilbogenvirinae</taxon>
        <taxon>Gruunavirus</taxon>
        <taxon>Gruunavirus flapper</taxon>
    </lineage>
</organism>
<gene>
    <name evidence="1" type="ORF">SEA_FLAPPER_4</name>
</gene>
<evidence type="ECO:0000313" key="1">
    <source>
        <dbReference type="EMBL" id="AVD99749.1"/>
    </source>
</evidence>
<proteinExistence type="predicted"/>
<name>A0A2L1IX29_9CAUD</name>
<evidence type="ECO:0000313" key="2">
    <source>
        <dbReference type="Proteomes" id="UP000240601"/>
    </source>
</evidence>
<protein>
    <submittedName>
        <fullName evidence="1">Uncharacterized protein</fullName>
    </submittedName>
</protein>
<sequence>MSQIKFETEYQKACRYGFNVRVGADVANSALIGGPEIGVVTLTAPLTARGYLRFYLLLCGWICDECGSRVTVAKFHEHASGRKACGG</sequence>
<dbReference type="Proteomes" id="UP000240601">
    <property type="component" value="Segment"/>
</dbReference>
<reference evidence="1 2" key="1">
    <citation type="submission" date="2018-01" db="EMBL/GenBank/DDBJ databases">
        <authorList>
            <person name="Freeman E."/>
            <person name="St-Pierre M."/>
            <person name="Tero B."/>
            <person name="Wilson B."/>
            <person name="King B."/>
            <person name="Molloy S.D."/>
            <person name="Garlena R.A."/>
            <person name="Russell D.A."/>
            <person name="Pope W.H."/>
            <person name="Jacobs-Sera D."/>
            <person name="Hendrix R.W."/>
            <person name="Hatfull G.F."/>
        </authorList>
    </citation>
    <scope>NUCLEOTIDE SEQUENCE [LARGE SCALE GENOMIC DNA]</scope>
</reference>
<dbReference type="EMBL" id="MG757157">
    <property type="protein sequence ID" value="AVD99749.1"/>
    <property type="molecule type" value="Genomic_DNA"/>
</dbReference>